<evidence type="ECO:0000256" key="2">
    <source>
        <dbReference type="SAM" id="SignalP"/>
    </source>
</evidence>
<proteinExistence type="predicted"/>
<reference evidence="3" key="1">
    <citation type="submission" date="2023-04" db="EMBL/GenBank/DDBJ databases">
        <title>Phytophthora lilii NBRC 32176.</title>
        <authorList>
            <person name="Ichikawa N."/>
            <person name="Sato H."/>
            <person name="Tonouchi N."/>
        </authorList>
    </citation>
    <scope>NUCLEOTIDE SEQUENCE</scope>
    <source>
        <strain evidence="3">NBRC 32176</strain>
    </source>
</reference>
<dbReference type="OrthoDB" id="116551at2759"/>
<dbReference type="EMBL" id="BSXW01001755">
    <property type="protein sequence ID" value="GMF38951.1"/>
    <property type="molecule type" value="Genomic_DNA"/>
</dbReference>
<evidence type="ECO:0000313" key="4">
    <source>
        <dbReference type="Proteomes" id="UP001165083"/>
    </source>
</evidence>
<dbReference type="Proteomes" id="UP001165083">
    <property type="component" value="Unassembled WGS sequence"/>
</dbReference>
<feature type="region of interest" description="Disordered" evidence="1">
    <location>
        <begin position="121"/>
        <end position="163"/>
    </location>
</feature>
<accession>A0A9W6XI95</accession>
<comment type="caution">
    <text evidence="3">The sequence shown here is derived from an EMBL/GenBank/DDBJ whole genome shotgun (WGS) entry which is preliminary data.</text>
</comment>
<name>A0A9W6XI95_9STRA</name>
<sequence length="253" mass="28606">MHRSHFLLVAIVVLIACFGSVATAEDSVQIDSLVAETKRELDSDVHRHLKGVKEVTSTEEDRGITTPSFRQYFGAFRLPKSEGFSKLPLIKQANVIRKKFGKKVGDLYLRWARKRYESNPNNFIDSDTSVSDEEQPSAAQTHAAEAEEASQAEEKSGKAAKQEEINQEDVVALQLLAVETRRLDFEVAQWKQQQALRRERLRLKADEITSREATTRLQQQTQVMELRARILQALNEADKPPSQASNYLALLEG</sequence>
<feature type="signal peptide" evidence="2">
    <location>
        <begin position="1"/>
        <end position="23"/>
    </location>
</feature>
<feature type="chain" id="PRO_5040850258" evidence="2">
    <location>
        <begin position="24"/>
        <end position="253"/>
    </location>
</feature>
<feature type="compositionally biased region" description="Basic and acidic residues" evidence="1">
    <location>
        <begin position="152"/>
        <end position="163"/>
    </location>
</feature>
<dbReference type="AlphaFoldDB" id="A0A9W6XI95"/>
<evidence type="ECO:0000256" key="1">
    <source>
        <dbReference type="SAM" id="MobiDB-lite"/>
    </source>
</evidence>
<evidence type="ECO:0000313" key="3">
    <source>
        <dbReference type="EMBL" id="GMF38951.1"/>
    </source>
</evidence>
<protein>
    <submittedName>
        <fullName evidence="3">Unnamed protein product</fullName>
    </submittedName>
</protein>
<keyword evidence="2" id="KW-0732">Signal</keyword>
<gene>
    <name evidence="3" type="ORF">Plil01_001618900</name>
</gene>
<keyword evidence="4" id="KW-1185">Reference proteome</keyword>
<organism evidence="3 4">
    <name type="scientific">Phytophthora lilii</name>
    <dbReference type="NCBI Taxonomy" id="2077276"/>
    <lineage>
        <taxon>Eukaryota</taxon>
        <taxon>Sar</taxon>
        <taxon>Stramenopiles</taxon>
        <taxon>Oomycota</taxon>
        <taxon>Peronosporomycetes</taxon>
        <taxon>Peronosporales</taxon>
        <taxon>Peronosporaceae</taxon>
        <taxon>Phytophthora</taxon>
    </lineage>
</organism>
<dbReference type="PROSITE" id="PS51257">
    <property type="entry name" value="PROKAR_LIPOPROTEIN"/>
    <property type="match status" value="1"/>
</dbReference>